<accession>A0A2N3VKI7</accession>
<protein>
    <submittedName>
        <fullName evidence="1">Uncharacterized protein</fullName>
    </submittedName>
</protein>
<reference evidence="1 2" key="1">
    <citation type="submission" date="2017-12" db="EMBL/GenBank/DDBJ databases">
        <title>Sequencing the genomes of 1000 Actinobacteria strains.</title>
        <authorList>
            <person name="Klenk H.-P."/>
        </authorList>
    </citation>
    <scope>NUCLEOTIDE SEQUENCE [LARGE SCALE GENOMIC DNA]</scope>
    <source>
        <strain evidence="1 2">DSM 44489</strain>
    </source>
</reference>
<comment type="caution">
    <text evidence="1">The sequence shown here is derived from an EMBL/GenBank/DDBJ whole genome shotgun (WGS) entry which is preliminary data.</text>
</comment>
<proteinExistence type="predicted"/>
<keyword evidence="2" id="KW-1185">Reference proteome</keyword>
<dbReference type="RefSeq" id="WP_245914918.1">
    <property type="nucleotide sequence ID" value="NZ_PJMW01000002.1"/>
</dbReference>
<evidence type="ECO:0000313" key="1">
    <source>
        <dbReference type="EMBL" id="PKV82127.1"/>
    </source>
</evidence>
<dbReference type="Proteomes" id="UP000233766">
    <property type="component" value="Unassembled WGS sequence"/>
</dbReference>
<dbReference type="AlphaFoldDB" id="A0A2N3VKI7"/>
<evidence type="ECO:0000313" key="2">
    <source>
        <dbReference type="Proteomes" id="UP000233766"/>
    </source>
</evidence>
<gene>
    <name evidence="1" type="ORF">ATK86_6613</name>
</gene>
<name>A0A2N3VKI7_9NOCA</name>
<organism evidence="1 2">
    <name type="scientific">Nocardia fluminea</name>
    <dbReference type="NCBI Taxonomy" id="134984"/>
    <lineage>
        <taxon>Bacteria</taxon>
        <taxon>Bacillati</taxon>
        <taxon>Actinomycetota</taxon>
        <taxon>Actinomycetes</taxon>
        <taxon>Mycobacteriales</taxon>
        <taxon>Nocardiaceae</taxon>
        <taxon>Nocardia</taxon>
    </lineage>
</organism>
<dbReference type="EMBL" id="PJMW01000002">
    <property type="protein sequence ID" value="PKV82127.1"/>
    <property type="molecule type" value="Genomic_DNA"/>
</dbReference>
<sequence>MAAQFVDSAHWRAHARRHPLRYRLAIVAPNAVEVVRYAGGWLFDRTTAGWEVTVLVDDHSDDRPLQILGATVLDIEQSLAAPKHETWPHAVAVPAQMFADCRVRDGILDCLDTRSAELSLWGDAIPAELADRVKITHHRVSRAARAFKACALATAGYPAEEVGPTEVFRVSASRSTAGLVSAS</sequence>